<evidence type="ECO:0000313" key="1">
    <source>
        <dbReference type="EMBL" id="SFF29554.1"/>
    </source>
</evidence>
<gene>
    <name evidence="1" type="ORF">SAMN02799615_03029</name>
</gene>
<keyword evidence="2" id="KW-1185">Reference proteome</keyword>
<reference evidence="2" key="1">
    <citation type="submission" date="2016-10" db="EMBL/GenBank/DDBJ databases">
        <authorList>
            <person name="Varghese N."/>
            <person name="Submissions S."/>
        </authorList>
    </citation>
    <scope>NUCLEOTIDE SEQUENCE [LARGE SCALE GENOMIC DNA]</scope>
    <source>
        <strain evidence="2">UNC178MFTsu3.1</strain>
    </source>
</reference>
<dbReference type="STRING" id="500610.SAMN02799615_03029"/>
<dbReference type="Proteomes" id="UP000199477">
    <property type="component" value="Unassembled WGS sequence"/>
</dbReference>
<dbReference type="AlphaFoldDB" id="A0A1I2HHC7"/>
<dbReference type="RefSeq" id="WP_051548340.1">
    <property type="nucleotide sequence ID" value="NZ_FONH01000012.1"/>
</dbReference>
<evidence type="ECO:0000313" key="2">
    <source>
        <dbReference type="Proteomes" id="UP000199477"/>
    </source>
</evidence>
<proteinExistence type="predicted"/>
<organism evidence="1 2">
    <name type="scientific">Dyella marensis</name>
    <dbReference type="NCBI Taxonomy" id="500610"/>
    <lineage>
        <taxon>Bacteria</taxon>
        <taxon>Pseudomonadati</taxon>
        <taxon>Pseudomonadota</taxon>
        <taxon>Gammaproteobacteria</taxon>
        <taxon>Lysobacterales</taxon>
        <taxon>Rhodanobacteraceae</taxon>
        <taxon>Dyella</taxon>
    </lineage>
</organism>
<dbReference type="EMBL" id="FONH01000012">
    <property type="protein sequence ID" value="SFF29554.1"/>
    <property type="molecule type" value="Genomic_DNA"/>
</dbReference>
<accession>A0A1I2HHC7</accession>
<protein>
    <submittedName>
        <fullName evidence="1">Uncharacterized protein</fullName>
    </submittedName>
</protein>
<name>A0A1I2HHC7_9GAMM</name>
<sequence>MSPLQNLLGVFSAAHAPAWPAFDAVPGVQWRDARPLENPDGTGPDMSHYRSGNLLLAGFGMVDVPDGKTGEDAGTKQDNEGNVGVTLNGDANAVQSIALVKFYPSENLQEILQHQLGGDAAIKSIGGSCELDFGTTAANTQKNAFYQITLGASAAPVFAEAFIDDDGGNQGPGSTTFVFYRSKPAQRMEAMRCKET</sequence>